<dbReference type="Proteomes" id="UP000824089">
    <property type="component" value="Unassembled WGS sequence"/>
</dbReference>
<dbReference type="EC" id="2.6.1.-" evidence="1"/>
<comment type="similarity">
    <text evidence="1">Belongs to the class-I pyridoxal-phosphate-dependent aminotransferase family.</text>
</comment>
<dbReference type="PANTHER" id="PTHR42691:SF1">
    <property type="entry name" value="ASPARTATE AMINOTRANSFERASE YHDR-RELATED"/>
    <property type="match status" value="1"/>
</dbReference>
<keyword evidence="1" id="KW-0808">Transferase</keyword>
<reference evidence="3" key="1">
    <citation type="submission" date="2020-10" db="EMBL/GenBank/DDBJ databases">
        <authorList>
            <person name="Gilroy R."/>
        </authorList>
    </citation>
    <scope>NUCLEOTIDE SEQUENCE</scope>
    <source>
        <strain evidence="3">CHK195-4489</strain>
    </source>
</reference>
<dbReference type="InterPro" id="IPR015422">
    <property type="entry name" value="PyrdxlP-dep_Trfase_small"/>
</dbReference>
<dbReference type="PANTHER" id="PTHR42691">
    <property type="entry name" value="ASPARTATE AMINOTRANSFERASE YHDR-RELATED"/>
    <property type="match status" value="1"/>
</dbReference>
<dbReference type="GO" id="GO:0008483">
    <property type="term" value="F:transaminase activity"/>
    <property type="evidence" value="ECO:0007669"/>
    <property type="project" value="UniProtKB-KW"/>
</dbReference>
<gene>
    <name evidence="3" type="ORF">IAD50_05600</name>
</gene>
<dbReference type="GO" id="GO:0030170">
    <property type="term" value="F:pyridoxal phosphate binding"/>
    <property type="evidence" value="ECO:0007669"/>
    <property type="project" value="InterPro"/>
</dbReference>
<dbReference type="InterPro" id="IPR004839">
    <property type="entry name" value="Aminotransferase_I/II_large"/>
</dbReference>
<accession>A0A9D1L9B0</accession>
<proteinExistence type="inferred from homology"/>
<comment type="cofactor">
    <cofactor evidence="1">
        <name>pyridoxal 5'-phosphate</name>
        <dbReference type="ChEBI" id="CHEBI:597326"/>
    </cofactor>
</comment>
<evidence type="ECO:0000259" key="2">
    <source>
        <dbReference type="Pfam" id="PF00155"/>
    </source>
</evidence>
<dbReference type="AlphaFoldDB" id="A0A9D1L9B0"/>
<dbReference type="CDD" id="cd00609">
    <property type="entry name" value="AAT_like"/>
    <property type="match status" value="1"/>
</dbReference>
<dbReference type="Gene3D" id="3.90.1150.10">
    <property type="entry name" value="Aspartate Aminotransferase, domain 1"/>
    <property type="match status" value="1"/>
</dbReference>
<dbReference type="InterPro" id="IPR004838">
    <property type="entry name" value="NHTrfase_class1_PyrdxlP-BS"/>
</dbReference>
<dbReference type="PROSITE" id="PS00105">
    <property type="entry name" value="AA_TRANSFER_CLASS_1"/>
    <property type="match status" value="1"/>
</dbReference>
<dbReference type="InterPro" id="IPR015421">
    <property type="entry name" value="PyrdxlP-dep_Trfase_major"/>
</dbReference>
<evidence type="ECO:0000256" key="1">
    <source>
        <dbReference type="RuleBase" id="RU000481"/>
    </source>
</evidence>
<evidence type="ECO:0000313" key="4">
    <source>
        <dbReference type="Proteomes" id="UP000824089"/>
    </source>
</evidence>
<dbReference type="SUPFAM" id="SSF53383">
    <property type="entry name" value="PLP-dependent transferases"/>
    <property type="match status" value="1"/>
</dbReference>
<dbReference type="InterPro" id="IPR015424">
    <property type="entry name" value="PyrdxlP-dep_Trfase"/>
</dbReference>
<evidence type="ECO:0000313" key="3">
    <source>
        <dbReference type="EMBL" id="HIU29754.1"/>
    </source>
</evidence>
<dbReference type="Pfam" id="PF00155">
    <property type="entry name" value="Aminotran_1_2"/>
    <property type="match status" value="1"/>
</dbReference>
<keyword evidence="1 3" id="KW-0032">Aminotransferase</keyword>
<organism evidence="3 4">
    <name type="scientific">Candidatus Egerieisoma faecipullorum</name>
    <dbReference type="NCBI Taxonomy" id="2840963"/>
    <lineage>
        <taxon>Bacteria</taxon>
        <taxon>Bacillati</taxon>
        <taxon>Bacillota</taxon>
        <taxon>Clostridia</taxon>
        <taxon>Eubacteriales</taxon>
        <taxon>Clostridiaceae</taxon>
        <taxon>Clostridiaceae incertae sedis</taxon>
        <taxon>Candidatus Egerieisoma</taxon>
    </lineage>
</organism>
<dbReference type="Gene3D" id="3.40.640.10">
    <property type="entry name" value="Type I PLP-dependent aspartate aminotransferase-like (Major domain)"/>
    <property type="match status" value="1"/>
</dbReference>
<name>A0A9D1L9B0_9CLOT</name>
<dbReference type="NCBIfam" id="NF005305">
    <property type="entry name" value="PRK06836.1"/>
    <property type="match status" value="1"/>
</dbReference>
<feature type="domain" description="Aminotransferase class I/classII large" evidence="2">
    <location>
        <begin position="34"/>
        <end position="378"/>
    </location>
</feature>
<reference evidence="3" key="2">
    <citation type="journal article" date="2021" name="PeerJ">
        <title>Extensive microbial diversity within the chicken gut microbiome revealed by metagenomics and culture.</title>
        <authorList>
            <person name="Gilroy R."/>
            <person name="Ravi A."/>
            <person name="Getino M."/>
            <person name="Pursley I."/>
            <person name="Horton D.L."/>
            <person name="Alikhan N.F."/>
            <person name="Baker D."/>
            <person name="Gharbi K."/>
            <person name="Hall N."/>
            <person name="Watson M."/>
            <person name="Adriaenssens E.M."/>
            <person name="Foster-Nyarko E."/>
            <person name="Jarju S."/>
            <person name="Secka A."/>
            <person name="Antonio M."/>
            <person name="Oren A."/>
            <person name="Chaudhuri R.R."/>
            <person name="La Ragione R."/>
            <person name="Hildebrand F."/>
            <person name="Pallen M.J."/>
        </authorList>
    </citation>
    <scope>NUCLEOTIDE SEQUENCE</scope>
    <source>
        <strain evidence="3">CHK195-4489</strain>
    </source>
</reference>
<comment type="caution">
    <text evidence="3">The sequence shown here is derived from an EMBL/GenBank/DDBJ whole genome shotgun (WGS) entry which is preliminary data.</text>
</comment>
<protein>
    <recommendedName>
        <fullName evidence="1">Aminotransferase</fullName>
        <ecNumber evidence="1">2.6.1.-</ecNumber>
    </recommendedName>
</protein>
<sequence length="393" mass="42779">MFSERITGSLAAGSSIRAMFEQGNRLKKQYGEENVYDFALGNPDPEPPASVLEDLKRLVSEPGIHKYMPNAGFPDVRAKIAAYLKKETNVDFTENHIMMVTGAAAGLSVTMDSLLNPGDEVIVIAPFFGEYKGYVTNFGGKIVPVPALPGTFGLDVPAIEKAITSKTKAMILNSPNNPSGAVYDEASLKALNAALERAEAAFGEPVYVVSDEPYVKIVYDGVKVPAMSAIFKNSIIVNSFSKSLALPGERIGYVAVNPQIRNADVLMDALIFCNRTLGFVNAPGLFQKVVADHLEDVAGLEAYRERRDALYEILMDTGYECVLPKGAFYLFPRSPIEDDVAFCDLALKHRLVIVSGSGFGYPGYFRLAYCVDRKTIQNSKDAFAALRKEALGK</sequence>
<dbReference type="EMBL" id="DVMM01000115">
    <property type="protein sequence ID" value="HIU29754.1"/>
    <property type="molecule type" value="Genomic_DNA"/>
</dbReference>